<dbReference type="EMBL" id="CM007648">
    <property type="protein sequence ID" value="ONM15867.1"/>
    <property type="molecule type" value="Genomic_DNA"/>
</dbReference>
<dbReference type="AlphaFoldDB" id="A0A1D6E5X6"/>
<evidence type="ECO:0000256" key="1">
    <source>
        <dbReference type="SAM" id="MobiDB-lite"/>
    </source>
</evidence>
<dbReference type="PANTHER" id="PTHR37697:SF2">
    <property type="entry name" value="AP2-LIKE ETHYLENE-RESPONSIVE TRANSCRIPTION FACTOR SNZ"/>
    <property type="match status" value="1"/>
</dbReference>
<reference evidence="2" key="1">
    <citation type="submission" date="2015-12" db="EMBL/GenBank/DDBJ databases">
        <title>Update maize B73 reference genome by single molecule sequencing technologies.</title>
        <authorList>
            <consortium name="Maize Genome Sequencing Project"/>
            <person name="Ware D."/>
        </authorList>
    </citation>
    <scope>NUCLEOTIDE SEQUENCE [LARGE SCALE GENOMIC DNA]</scope>
    <source>
        <tissue evidence="2">Seedling</tissue>
    </source>
</reference>
<feature type="compositionally biased region" description="Low complexity" evidence="1">
    <location>
        <begin position="186"/>
        <end position="198"/>
    </location>
</feature>
<proteinExistence type="predicted"/>
<feature type="region of interest" description="Disordered" evidence="1">
    <location>
        <begin position="165"/>
        <end position="199"/>
    </location>
</feature>
<protein>
    <submittedName>
        <fullName evidence="2">OSJNBa0019D11.18-like protein</fullName>
    </submittedName>
</protein>
<name>A0A1D6E5X6_MAIZE</name>
<gene>
    <name evidence="2" type="ORF">ZEAMMB73_Zm00001d003003</name>
</gene>
<evidence type="ECO:0000313" key="2">
    <source>
        <dbReference type="EMBL" id="ONM15867.1"/>
    </source>
</evidence>
<dbReference type="InParanoid" id="A0A1D6E5X6"/>
<dbReference type="OMA" id="LLMQFHA"/>
<sequence length="221" mass="23493">MGLYFTLILDGKPAFHSTQALLELGSGAVLHFGYFWSFQRLATWILAPVLSSPLPPSFLRSVPRVAMELDLPPQPTPPLTDLAASIHRAAAAAAVLSAPAPSSHAAAAVAALRDAHAAIGSFLSRLNVSYGDDHQPMADSGEELVEDGEGAQMVGEAEERLRNCGLQGSKRRKRPVPPSWPLGRRSSSSSEAAAAAAAPVPVLDVEERRRATMDLLMQFHA</sequence>
<accession>A0A1D6E5X6</accession>
<organism evidence="2">
    <name type="scientific">Zea mays</name>
    <name type="common">Maize</name>
    <dbReference type="NCBI Taxonomy" id="4577"/>
    <lineage>
        <taxon>Eukaryota</taxon>
        <taxon>Viridiplantae</taxon>
        <taxon>Streptophyta</taxon>
        <taxon>Embryophyta</taxon>
        <taxon>Tracheophyta</taxon>
        <taxon>Spermatophyta</taxon>
        <taxon>Magnoliopsida</taxon>
        <taxon>Liliopsida</taxon>
        <taxon>Poales</taxon>
        <taxon>Poaceae</taxon>
        <taxon>PACMAD clade</taxon>
        <taxon>Panicoideae</taxon>
        <taxon>Andropogonodae</taxon>
        <taxon>Andropogoneae</taxon>
        <taxon>Tripsacinae</taxon>
        <taxon>Zea</taxon>
    </lineage>
</organism>
<dbReference type="PANTHER" id="PTHR37697">
    <property type="entry name" value="AP2-LIKE ETHYLENE-RESPONSIVE TRANSCRIPTION FACTOR SNZ"/>
    <property type="match status" value="1"/>
</dbReference>